<feature type="region of interest" description="Disordered" evidence="1">
    <location>
        <begin position="51"/>
        <end position="80"/>
    </location>
</feature>
<evidence type="ECO:0000256" key="1">
    <source>
        <dbReference type="SAM" id="MobiDB-lite"/>
    </source>
</evidence>
<reference evidence="3" key="1">
    <citation type="submission" date="2020-09" db="EMBL/GenBank/DDBJ databases">
        <title>Brevundimonas sp. LVF2 isolated from a puddle in Goettingen, Germany.</title>
        <authorList>
            <person name="Friedrich I."/>
            <person name="Klassen A."/>
            <person name="Hannes N."/>
            <person name="Schneider D."/>
            <person name="Hertel R."/>
            <person name="Daniel R."/>
        </authorList>
    </citation>
    <scope>NUCLEOTIDE SEQUENCE</scope>
    <source>
        <strain evidence="3">LVF2</strain>
    </source>
</reference>
<name>A0A975GZX3_9CAUL</name>
<protein>
    <submittedName>
        <fullName evidence="3">Uncharacterized protein</fullName>
    </submittedName>
</protein>
<keyword evidence="2" id="KW-0812">Transmembrane</keyword>
<evidence type="ECO:0000256" key="2">
    <source>
        <dbReference type="SAM" id="Phobius"/>
    </source>
</evidence>
<proteinExistence type="predicted"/>
<dbReference type="RefSeq" id="WP_207932359.1">
    <property type="nucleotide sequence ID" value="NZ_CP062222.1"/>
</dbReference>
<keyword evidence="4" id="KW-1185">Reference proteome</keyword>
<dbReference type="KEGG" id="bgoe:IFJ75_09710"/>
<sequence>MTLFGKTLDAEQIAGLVSLLALLLFWIMALRREQGALTVFRKWEADRKARRDAEIEAEQGADQGETPPPPISGGNRGPWG</sequence>
<feature type="transmembrane region" description="Helical" evidence="2">
    <location>
        <begin position="12"/>
        <end position="30"/>
    </location>
</feature>
<dbReference type="EMBL" id="CP062222">
    <property type="protein sequence ID" value="QTC93085.1"/>
    <property type="molecule type" value="Genomic_DNA"/>
</dbReference>
<dbReference type="AlphaFoldDB" id="A0A975GZX3"/>
<keyword evidence="2" id="KW-0472">Membrane</keyword>
<evidence type="ECO:0000313" key="3">
    <source>
        <dbReference type="EMBL" id="QTC93085.1"/>
    </source>
</evidence>
<dbReference type="Proteomes" id="UP000663918">
    <property type="component" value="Chromosome"/>
</dbReference>
<evidence type="ECO:0000313" key="4">
    <source>
        <dbReference type="Proteomes" id="UP000663918"/>
    </source>
</evidence>
<keyword evidence="2" id="KW-1133">Transmembrane helix</keyword>
<gene>
    <name evidence="3" type="ORF">IFJ75_09710</name>
</gene>
<accession>A0A975GZX3</accession>
<organism evidence="3 4">
    <name type="scientific">Brevundimonas goettingensis</name>
    <dbReference type="NCBI Taxonomy" id="2774190"/>
    <lineage>
        <taxon>Bacteria</taxon>
        <taxon>Pseudomonadati</taxon>
        <taxon>Pseudomonadota</taxon>
        <taxon>Alphaproteobacteria</taxon>
        <taxon>Caulobacterales</taxon>
        <taxon>Caulobacteraceae</taxon>
        <taxon>Brevundimonas</taxon>
    </lineage>
</organism>